<evidence type="ECO:0000259" key="3">
    <source>
        <dbReference type="SMART" id="SM00829"/>
    </source>
</evidence>
<dbReference type="InterPro" id="IPR013154">
    <property type="entry name" value="ADH-like_N"/>
</dbReference>
<dbReference type="SUPFAM" id="SSF51735">
    <property type="entry name" value="NAD(P)-binding Rossmann-fold domains"/>
    <property type="match status" value="1"/>
</dbReference>
<organism evidence="4 5">
    <name type="scientific">Pyronema omphalodes (strain CBS 100304)</name>
    <name type="common">Pyronema confluens</name>
    <dbReference type="NCBI Taxonomy" id="1076935"/>
    <lineage>
        <taxon>Eukaryota</taxon>
        <taxon>Fungi</taxon>
        <taxon>Dikarya</taxon>
        <taxon>Ascomycota</taxon>
        <taxon>Pezizomycotina</taxon>
        <taxon>Pezizomycetes</taxon>
        <taxon>Pezizales</taxon>
        <taxon>Pyronemataceae</taxon>
        <taxon>Pyronema</taxon>
    </lineage>
</organism>
<feature type="domain" description="Enoyl reductase (ER)" evidence="3">
    <location>
        <begin position="12"/>
        <end position="331"/>
    </location>
</feature>
<name>U4LKW2_PYROM</name>
<dbReference type="InterPro" id="IPR020843">
    <property type="entry name" value="ER"/>
</dbReference>
<dbReference type="Gene3D" id="3.40.50.720">
    <property type="entry name" value="NAD(P)-binding Rossmann-like Domain"/>
    <property type="match status" value="1"/>
</dbReference>
<dbReference type="Pfam" id="PF00107">
    <property type="entry name" value="ADH_zinc_N"/>
    <property type="match status" value="1"/>
</dbReference>
<dbReference type="Gene3D" id="3.90.180.10">
    <property type="entry name" value="Medium-chain alcohol dehydrogenases, catalytic domain"/>
    <property type="match status" value="1"/>
</dbReference>
<reference evidence="4 5" key="1">
    <citation type="journal article" date="2013" name="PLoS Genet.">
        <title>The genome and development-dependent transcriptomes of Pyronema confluens: a window into fungal evolution.</title>
        <authorList>
            <person name="Traeger S."/>
            <person name="Altegoer F."/>
            <person name="Freitag M."/>
            <person name="Gabaldon T."/>
            <person name="Kempken F."/>
            <person name="Kumar A."/>
            <person name="Marcet-Houben M."/>
            <person name="Poggeler S."/>
            <person name="Stajich J.E."/>
            <person name="Nowrousian M."/>
        </authorList>
    </citation>
    <scope>NUCLEOTIDE SEQUENCE [LARGE SCALE GENOMIC DNA]</scope>
    <source>
        <strain evidence="5">CBS 100304</strain>
        <tissue evidence="4">Vegetative mycelium</tissue>
    </source>
</reference>
<dbReference type="SMART" id="SM00829">
    <property type="entry name" value="PKS_ER"/>
    <property type="match status" value="1"/>
</dbReference>
<dbReference type="InterPro" id="IPR013149">
    <property type="entry name" value="ADH-like_C"/>
</dbReference>
<dbReference type="CDD" id="cd05276">
    <property type="entry name" value="p53_inducible_oxidoreductase"/>
    <property type="match status" value="1"/>
</dbReference>
<evidence type="ECO:0000256" key="1">
    <source>
        <dbReference type="ARBA" id="ARBA00022857"/>
    </source>
</evidence>
<keyword evidence="2" id="KW-0560">Oxidoreductase</keyword>
<dbReference type="SUPFAM" id="SSF50129">
    <property type="entry name" value="GroES-like"/>
    <property type="match status" value="1"/>
</dbReference>
<dbReference type="PANTHER" id="PTHR48106:SF18">
    <property type="entry name" value="QUINONE OXIDOREDUCTASE PIG3"/>
    <property type="match status" value="1"/>
</dbReference>
<dbReference type="InterPro" id="IPR011032">
    <property type="entry name" value="GroES-like_sf"/>
</dbReference>
<keyword evidence="5" id="KW-1185">Reference proteome</keyword>
<evidence type="ECO:0000313" key="5">
    <source>
        <dbReference type="Proteomes" id="UP000018144"/>
    </source>
</evidence>
<dbReference type="GO" id="GO:0016651">
    <property type="term" value="F:oxidoreductase activity, acting on NAD(P)H"/>
    <property type="evidence" value="ECO:0007669"/>
    <property type="project" value="TreeGrafter"/>
</dbReference>
<dbReference type="EMBL" id="HF935733">
    <property type="protein sequence ID" value="CCX32217.1"/>
    <property type="molecule type" value="Genomic_DNA"/>
</dbReference>
<dbReference type="OMA" id="HKHMEDA"/>
<sequence length="339" mass="36837">MATMRAVDIQGGVGDATKLFINDQSPVPELKDGELLVKVKAFGLNRMDLMQRQGMYPLPPQAPKTLGVEFSGTVEKVSGDVGDFKVNDAVFGLAYGGAYAEYIAVNAKMCIHKPKEVSWVQAAGIPEVWITATQALWTVGRFKPGMRVLIHAGASGVGIAAVQLAKHAGAAAVYVTAGSDEKIKFCVEQLGADAGFNYKTQNFAEEIMKATENKGVDLIVDPVGQTHFQKDIDCAARDGAIVVLAMMSGPVAKEVNIGPILFKRLRIEGTTLRSRDLEYQRALRDKVVEEALPGIVDGSLKVFVDKVFDWTDIIEAHKHMESNDSQGKIICTTNYYKEE</sequence>
<evidence type="ECO:0000313" key="4">
    <source>
        <dbReference type="EMBL" id="CCX32217.1"/>
    </source>
</evidence>
<keyword evidence="1" id="KW-0521">NADP</keyword>
<protein>
    <submittedName>
        <fullName evidence="4">Similar to Quinone oxidoreductase PIG3 acc. no. Q53FA7</fullName>
    </submittedName>
</protein>
<gene>
    <name evidence="4" type="ORF">PCON_12555</name>
</gene>
<dbReference type="InterPro" id="IPR014189">
    <property type="entry name" value="Quinone_OxRdtase_PIG3"/>
</dbReference>
<dbReference type="STRING" id="1076935.U4LKW2"/>
<dbReference type="Proteomes" id="UP000018144">
    <property type="component" value="Unassembled WGS sequence"/>
</dbReference>
<dbReference type="InterPro" id="IPR036291">
    <property type="entry name" value="NAD(P)-bd_dom_sf"/>
</dbReference>
<dbReference type="GO" id="GO:0070402">
    <property type="term" value="F:NADPH binding"/>
    <property type="evidence" value="ECO:0007669"/>
    <property type="project" value="TreeGrafter"/>
</dbReference>
<dbReference type="AlphaFoldDB" id="U4LKW2"/>
<dbReference type="Pfam" id="PF08240">
    <property type="entry name" value="ADH_N"/>
    <property type="match status" value="1"/>
</dbReference>
<dbReference type="PANTHER" id="PTHR48106">
    <property type="entry name" value="QUINONE OXIDOREDUCTASE PIG3-RELATED"/>
    <property type="match status" value="1"/>
</dbReference>
<accession>U4LKW2</accession>
<proteinExistence type="predicted"/>
<dbReference type="NCBIfam" id="TIGR02824">
    <property type="entry name" value="quinone_pig3"/>
    <property type="match status" value="1"/>
</dbReference>
<dbReference type="OrthoDB" id="203908at2759"/>
<evidence type="ECO:0000256" key="2">
    <source>
        <dbReference type="ARBA" id="ARBA00023002"/>
    </source>
</evidence>
<dbReference type="eggNOG" id="KOG1198">
    <property type="taxonomic scope" value="Eukaryota"/>
</dbReference>